<comment type="caution">
    <text evidence="1">The sequence shown here is derived from an EMBL/GenBank/DDBJ whole genome shotgun (WGS) entry which is preliminary data.</text>
</comment>
<accession>A0ABN1JK19</accession>
<dbReference type="EMBL" id="BAAAGF010000001">
    <property type="protein sequence ID" value="GAA0740641.1"/>
    <property type="molecule type" value="Genomic_DNA"/>
</dbReference>
<name>A0ABN1JK19_9FLAO</name>
<evidence type="ECO:0000313" key="2">
    <source>
        <dbReference type="Proteomes" id="UP001500736"/>
    </source>
</evidence>
<evidence type="ECO:0000313" key="1">
    <source>
        <dbReference type="EMBL" id="GAA0740641.1"/>
    </source>
</evidence>
<reference evidence="1 2" key="1">
    <citation type="journal article" date="2019" name="Int. J. Syst. Evol. Microbiol.">
        <title>The Global Catalogue of Microorganisms (GCM) 10K type strain sequencing project: providing services to taxonomists for standard genome sequencing and annotation.</title>
        <authorList>
            <consortium name="The Broad Institute Genomics Platform"/>
            <consortium name="The Broad Institute Genome Sequencing Center for Infectious Disease"/>
            <person name="Wu L."/>
            <person name="Ma J."/>
        </authorList>
    </citation>
    <scope>NUCLEOTIDE SEQUENCE [LARGE SCALE GENOMIC DNA]</scope>
    <source>
        <strain evidence="1 2">JCM 15976</strain>
    </source>
</reference>
<evidence type="ECO:0008006" key="3">
    <source>
        <dbReference type="Google" id="ProtNLM"/>
    </source>
</evidence>
<dbReference type="Proteomes" id="UP001500736">
    <property type="component" value="Unassembled WGS sequence"/>
</dbReference>
<proteinExistence type="predicted"/>
<sequence>MRTKILCLLIIFPFIAYSQKLERTDLIGNWKFIYGEKNTKIKNDSLSKKMTAKYGIEIIVSDEKINRSDIEITSGWYKDGDLISDYWKVSENGILVYRPVPKDKLDYYKKYTVGVIEQLDNDKYYFAGPILINIISLKDKELVIVDNIYNLHYELN</sequence>
<keyword evidence="2" id="KW-1185">Reference proteome</keyword>
<gene>
    <name evidence="1" type="ORF">GCM10009431_11010</name>
</gene>
<organism evidence="1 2">
    <name type="scientific">Gaetbulibacter jejuensis</name>
    <dbReference type="NCBI Taxonomy" id="584607"/>
    <lineage>
        <taxon>Bacteria</taxon>
        <taxon>Pseudomonadati</taxon>
        <taxon>Bacteroidota</taxon>
        <taxon>Flavobacteriia</taxon>
        <taxon>Flavobacteriales</taxon>
        <taxon>Flavobacteriaceae</taxon>
        <taxon>Gaetbulibacter</taxon>
    </lineage>
</organism>
<protein>
    <recommendedName>
        <fullName evidence="3">Lipocalin-like domain-containing protein</fullName>
    </recommendedName>
</protein>
<dbReference type="RefSeq" id="WP_343796447.1">
    <property type="nucleotide sequence ID" value="NZ_BAAAGF010000001.1"/>
</dbReference>